<proteinExistence type="predicted"/>
<dbReference type="GO" id="GO:0003964">
    <property type="term" value="F:RNA-directed DNA polymerase activity"/>
    <property type="evidence" value="ECO:0007669"/>
    <property type="project" value="UniProtKB-KW"/>
</dbReference>
<dbReference type="Gene3D" id="2.40.70.10">
    <property type="entry name" value="Acid Proteases"/>
    <property type="match status" value="1"/>
</dbReference>
<reference evidence="1" key="2">
    <citation type="submission" date="2022-01" db="EMBL/GenBank/DDBJ databases">
        <authorList>
            <person name="Yamashiro T."/>
            <person name="Shiraishi A."/>
            <person name="Satake H."/>
            <person name="Nakayama K."/>
        </authorList>
    </citation>
    <scope>NUCLEOTIDE SEQUENCE</scope>
</reference>
<keyword evidence="1" id="KW-0695">RNA-directed DNA polymerase</keyword>
<name>A0ABQ4Y2W8_9ASTR</name>
<dbReference type="PANTHER" id="PTHR33067">
    <property type="entry name" value="RNA-DIRECTED DNA POLYMERASE-RELATED"/>
    <property type="match status" value="1"/>
</dbReference>
<keyword evidence="2" id="KW-1185">Reference proteome</keyword>
<evidence type="ECO:0000313" key="2">
    <source>
        <dbReference type="Proteomes" id="UP001151760"/>
    </source>
</evidence>
<keyword evidence="1" id="KW-0548">Nucleotidyltransferase</keyword>
<protein>
    <submittedName>
        <fullName evidence="1">Reverse transcriptase domain-containing protein</fullName>
    </submittedName>
</protein>
<reference evidence="1" key="1">
    <citation type="journal article" date="2022" name="Int. J. Mol. Sci.">
        <title>Draft Genome of Tanacetum Coccineum: Genomic Comparison of Closely Related Tanacetum-Family Plants.</title>
        <authorList>
            <person name="Yamashiro T."/>
            <person name="Shiraishi A."/>
            <person name="Nakayama K."/>
            <person name="Satake H."/>
        </authorList>
    </citation>
    <scope>NUCLEOTIDE SEQUENCE</scope>
</reference>
<accession>A0ABQ4Y2W8</accession>
<dbReference type="SUPFAM" id="SSF50630">
    <property type="entry name" value="Acid proteases"/>
    <property type="match status" value="1"/>
</dbReference>
<gene>
    <name evidence="1" type="ORF">Tco_0704279</name>
</gene>
<dbReference type="Proteomes" id="UP001151760">
    <property type="component" value="Unassembled WGS sequence"/>
</dbReference>
<dbReference type="Pfam" id="PF08284">
    <property type="entry name" value="RVP_2"/>
    <property type="match status" value="1"/>
</dbReference>
<organism evidence="1 2">
    <name type="scientific">Tanacetum coccineum</name>
    <dbReference type="NCBI Taxonomy" id="301880"/>
    <lineage>
        <taxon>Eukaryota</taxon>
        <taxon>Viridiplantae</taxon>
        <taxon>Streptophyta</taxon>
        <taxon>Embryophyta</taxon>
        <taxon>Tracheophyta</taxon>
        <taxon>Spermatophyta</taxon>
        <taxon>Magnoliopsida</taxon>
        <taxon>eudicotyledons</taxon>
        <taxon>Gunneridae</taxon>
        <taxon>Pentapetalae</taxon>
        <taxon>asterids</taxon>
        <taxon>campanulids</taxon>
        <taxon>Asterales</taxon>
        <taxon>Asteraceae</taxon>
        <taxon>Asteroideae</taxon>
        <taxon>Anthemideae</taxon>
        <taxon>Anthemidinae</taxon>
        <taxon>Tanacetum</taxon>
    </lineage>
</organism>
<dbReference type="InterPro" id="IPR021109">
    <property type="entry name" value="Peptidase_aspartic_dom_sf"/>
</dbReference>
<dbReference type="PANTHER" id="PTHR33067:SF35">
    <property type="entry name" value="ASPARTIC PEPTIDASE DDI1-TYPE DOMAIN-CONTAINING PROTEIN"/>
    <property type="match status" value="1"/>
</dbReference>
<evidence type="ECO:0000313" key="1">
    <source>
        <dbReference type="EMBL" id="GJS71438.1"/>
    </source>
</evidence>
<sequence>MNYEVAPQSGIPLRCDFMGVLYSPFSNGVKYRAPGYYTRIDNRPSFEEKKPSLEELMNKHLEESTQRRAEMEDLKFYALADLGASINVIPKSMFEHLKLARLRKTDMLVEMADMTKRVPIGIVENVLIKIDKFLFLSDFVAIYMLKTRNEIVILGRPFLATTHAEIDVFNKEISLGIGDDRVTFNMNRKVNNFTTPGGKF</sequence>
<keyword evidence="1" id="KW-0808">Transferase</keyword>
<dbReference type="EMBL" id="BQNB010010007">
    <property type="protein sequence ID" value="GJS71438.1"/>
    <property type="molecule type" value="Genomic_DNA"/>
</dbReference>
<comment type="caution">
    <text evidence="1">The sequence shown here is derived from an EMBL/GenBank/DDBJ whole genome shotgun (WGS) entry which is preliminary data.</text>
</comment>
<dbReference type="CDD" id="cd00303">
    <property type="entry name" value="retropepsin_like"/>
    <property type="match status" value="1"/>
</dbReference>